<organism evidence="3 4">
    <name type="scientific">Hanseniaspora opuntiae</name>
    <dbReference type="NCBI Taxonomy" id="211096"/>
    <lineage>
        <taxon>Eukaryota</taxon>
        <taxon>Fungi</taxon>
        <taxon>Dikarya</taxon>
        <taxon>Ascomycota</taxon>
        <taxon>Saccharomycotina</taxon>
        <taxon>Saccharomycetes</taxon>
        <taxon>Saccharomycodales</taxon>
        <taxon>Saccharomycodaceae</taxon>
        <taxon>Hanseniaspora</taxon>
    </lineage>
</organism>
<dbReference type="Pfam" id="PF06741">
    <property type="entry name" value="LsmAD"/>
    <property type="match status" value="1"/>
</dbReference>
<proteinExistence type="predicted"/>
<feature type="region of interest" description="Disordered" evidence="1">
    <location>
        <begin position="474"/>
        <end position="510"/>
    </location>
</feature>
<dbReference type="GO" id="GO:0010494">
    <property type="term" value="C:cytoplasmic stress granule"/>
    <property type="evidence" value="ECO:0007669"/>
    <property type="project" value="TreeGrafter"/>
</dbReference>
<dbReference type="Proteomes" id="UP000095605">
    <property type="component" value="Unassembled WGS sequence"/>
</dbReference>
<evidence type="ECO:0000313" key="4">
    <source>
        <dbReference type="Proteomes" id="UP000095605"/>
    </source>
</evidence>
<dbReference type="SMART" id="SM01272">
    <property type="entry name" value="LsmAD"/>
    <property type="match status" value="1"/>
</dbReference>
<evidence type="ECO:0000256" key="1">
    <source>
        <dbReference type="SAM" id="MobiDB-lite"/>
    </source>
</evidence>
<accession>A0A1E5RWE4</accession>
<dbReference type="OrthoDB" id="2275718at2759"/>
<gene>
    <name evidence="3" type="ORF">AWRI3578_g456</name>
</gene>
<dbReference type="PANTHER" id="PTHR12854:SF7">
    <property type="entry name" value="ATAXIN-2 HOMOLOG"/>
    <property type="match status" value="1"/>
</dbReference>
<evidence type="ECO:0000313" key="3">
    <source>
        <dbReference type="EMBL" id="OEJ91267.1"/>
    </source>
</evidence>
<dbReference type="PANTHER" id="PTHR12854">
    <property type="entry name" value="ATAXIN 2-RELATED"/>
    <property type="match status" value="1"/>
</dbReference>
<reference evidence="4" key="1">
    <citation type="journal article" date="2016" name="Genome Announc.">
        <title>Genome sequences of three species of Hanseniaspora isolated from spontaneous wine fermentations.</title>
        <authorList>
            <person name="Sternes P.R."/>
            <person name="Lee D."/>
            <person name="Kutyna D.R."/>
            <person name="Borneman A.R."/>
        </authorList>
    </citation>
    <scope>NUCLEOTIDE SEQUENCE [LARGE SCALE GENOMIC DNA]</scope>
    <source>
        <strain evidence="4">AWRI3578</strain>
    </source>
</reference>
<protein>
    <submittedName>
        <fullName evidence="3">PAB1-binding protein 1</fullName>
    </submittedName>
</protein>
<dbReference type="GO" id="GO:0003729">
    <property type="term" value="F:mRNA binding"/>
    <property type="evidence" value="ECO:0007669"/>
    <property type="project" value="TreeGrafter"/>
</dbReference>
<dbReference type="EMBL" id="LPNL01000002">
    <property type="protein sequence ID" value="OEJ91267.1"/>
    <property type="molecule type" value="Genomic_DNA"/>
</dbReference>
<sequence length="510" mass="57744">MSGKKSKPASGSKKVIPGFTPVVEGTSHTSLKDAPKKTFNEARKEKKKLLQINKAKNGSTEFKTDSEVTGNKDLKERKLVKWSATEDSSKELYQSLEDLSVSHEKFDQFEANRKQFQIESSYDESFYNAKIDTNSEDYKKKMEAAIKLENQILNDPSMNLKTGNQHIDEERGLVDMKEDVDEESKYSQVVPDEKHAEPKLSTPSPTIKKPFSGAQLLKSIQKPKSPISPSSISRDVSPGNDINFIKSTILNPHKGEKIISKLHLKGKDETVKELQAFSKSFQIPERLSKIHKSKSFFDPELNPLSLRSEMSPEASDESKLFNYFKNIPNEKTIPKSFASPVVFNNHSTKKYRQILNNSKYFKRRFFKHQSSYYQAYPGMEGHPAFFANMNGAPRNGSFSMNPPAQMVQVPMFMPSQPVIPDKKSGSQINSRSGSFNMPPQFNAQGAMYGPPVNYYMQMPMMPVPVMMGNVPPHNKKFQGHYDNKKKMNNKNNKPGNKKENKNSLTSEGKL</sequence>
<evidence type="ECO:0000259" key="2">
    <source>
        <dbReference type="SMART" id="SM01272"/>
    </source>
</evidence>
<dbReference type="InterPro" id="IPR045117">
    <property type="entry name" value="ATXN2-like"/>
</dbReference>
<dbReference type="GO" id="GO:0034063">
    <property type="term" value="P:stress granule assembly"/>
    <property type="evidence" value="ECO:0007669"/>
    <property type="project" value="TreeGrafter"/>
</dbReference>
<name>A0A1E5RWE4_9ASCO</name>
<feature type="domain" description="LsmAD" evidence="2">
    <location>
        <begin position="116"/>
        <end position="192"/>
    </location>
</feature>
<dbReference type="InterPro" id="IPR009604">
    <property type="entry name" value="LsmAD_domain"/>
</dbReference>
<comment type="caution">
    <text evidence="3">The sequence shown here is derived from an EMBL/GenBank/DDBJ whole genome shotgun (WGS) entry which is preliminary data.</text>
</comment>
<keyword evidence="4" id="KW-1185">Reference proteome</keyword>
<feature type="region of interest" description="Disordered" evidence="1">
    <location>
        <begin position="180"/>
        <end position="208"/>
    </location>
</feature>
<dbReference type="AlphaFoldDB" id="A0A1E5RWE4"/>
<feature type="region of interest" description="Disordered" evidence="1">
    <location>
        <begin position="1"/>
        <end position="36"/>
    </location>
</feature>